<accession>A0A6P8BFY7</accession>
<name>A0A6P8BFY7_PYRGI</name>
<dbReference type="RefSeq" id="XP_030986052.1">
    <property type="nucleotide sequence ID" value="XM_031120125.1"/>
</dbReference>
<dbReference type="KEGG" id="pgri:PgNI_00041"/>
<keyword evidence="2" id="KW-1185">Reference proteome</keyword>
<dbReference type="GeneID" id="41955039"/>
<organism evidence="2 3">
    <name type="scientific">Pyricularia grisea</name>
    <name type="common">Crabgrass-specific blast fungus</name>
    <name type="synonym">Magnaporthe grisea</name>
    <dbReference type="NCBI Taxonomy" id="148305"/>
    <lineage>
        <taxon>Eukaryota</taxon>
        <taxon>Fungi</taxon>
        <taxon>Dikarya</taxon>
        <taxon>Ascomycota</taxon>
        <taxon>Pezizomycotina</taxon>
        <taxon>Sordariomycetes</taxon>
        <taxon>Sordariomycetidae</taxon>
        <taxon>Magnaporthales</taxon>
        <taxon>Pyriculariaceae</taxon>
        <taxon>Pyricularia</taxon>
    </lineage>
</organism>
<reference evidence="3" key="2">
    <citation type="submission" date="2019-10" db="EMBL/GenBank/DDBJ databases">
        <authorList>
            <consortium name="NCBI Genome Project"/>
        </authorList>
    </citation>
    <scope>NUCLEOTIDE SEQUENCE</scope>
    <source>
        <strain evidence="3">NI907</strain>
    </source>
</reference>
<evidence type="ECO:0000313" key="3">
    <source>
        <dbReference type="RefSeq" id="XP_030986052.1"/>
    </source>
</evidence>
<evidence type="ECO:0000313" key="2">
    <source>
        <dbReference type="Proteomes" id="UP000515153"/>
    </source>
</evidence>
<dbReference type="OrthoDB" id="432970at2759"/>
<dbReference type="Proteomes" id="UP000515153">
    <property type="component" value="Unplaced"/>
</dbReference>
<feature type="region of interest" description="Disordered" evidence="1">
    <location>
        <begin position="139"/>
        <end position="158"/>
    </location>
</feature>
<evidence type="ECO:0000256" key="1">
    <source>
        <dbReference type="SAM" id="MobiDB-lite"/>
    </source>
</evidence>
<gene>
    <name evidence="3" type="ORF">PgNI_00041</name>
</gene>
<sequence length="158" mass="17498">MTTSPLSLLIWAREPLAKSSSYNPKAAALFVHLGLPSLSDRGQNVVLNENNIMEVVDMVLDDNGPAQGKGPWFWNGENTGDVLLLRQDEKDMTVEEVELLCEFACDIVSPIISEMQDRWEDGASDGAYKLIPEDKPNEFRQRVSSCQKSESPPEPSGC</sequence>
<protein>
    <submittedName>
        <fullName evidence="3">Uncharacterized protein</fullName>
    </submittedName>
</protein>
<reference evidence="3" key="3">
    <citation type="submission" date="2025-08" db="UniProtKB">
        <authorList>
            <consortium name="RefSeq"/>
        </authorList>
    </citation>
    <scope>IDENTIFICATION</scope>
    <source>
        <strain evidence="3">NI907</strain>
    </source>
</reference>
<dbReference type="AlphaFoldDB" id="A0A6P8BFY7"/>
<proteinExistence type="predicted"/>
<reference evidence="3" key="1">
    <citation type="journal article" date="2019" name="Mol. Biol. Evol.">
        <title>Blast fungal genomes show frequent chromosomal changes, gene gains and losses, and effector gene turnover.</title>
        <authorList>
            <person name="Gomez Luciano L.B."/>
            <person name="Jason Tsai I."/>
            <person name="Chuma I."/>
            <person name="Tosa Y."/>
            <person name="Chen Y.H."/>
            <person name="Li J.Y."/>
            <person name="Li M.Y."/>
            <person name="Jade Lu M.Y."/>
            <person name="Nakayashiki H."/>
            <person name="Li W.H."/>
        </authorList>
    </citation>
    <scope>NUCLEOTIDE SEQUENCE</scope>
    <source>
        <strain evidence="3">NI907</strain>
    </source>
</reference>